<keyword evidence="3" id="KW-0807">Transducer</keyword>
<keyword evidence="5" id="KW-0812">Transmembrane</keyword>
<dbReference type="PROSITE" id="PS50111">
    <property type="entry name" value="CHEMOTAXIS_TRANSDUC_2"/>
    <property type="match status" value="1"/>
</dbReference>
<dbReference type="SMART" id="SM00283">
    <property type="entry name" value="MA"/>
    <property type="match status" value="1"/>
</dbReference>
<evidence type="ECO:0000256" key="2">
    <source>
        <dbReference type="ARBA" id="ARBA00029447"/>
    </source>
</evidence>
<dbReference type="Pfam" id="PF00015">
    <property type="entry name" value="MCPsignal"/>
    <property type="match status" value="1"/>
</dbReference>
<sequence length="691" mass="77146">MSREENNIEKFSIAKKMAIFGIVIFIVILIATIIKYNIIKESKNDFYMYSQKAVVGKILVLEIGKDLNYISRCTRDIMLGNAYEKNIAKIEKSKNNIIKAFDELKTTVIGTPNEKEKLLNISKSKEKTIAFIDDGYNKMKALSNQQRTPDLLAKTYQSYKKDATPLANLSREAFSKIIKTKDKGLEKRTLMLNNDLNTLGTFIFIEALVILFLIISYLLFLTKNISNSLKQFKLGLISFFDFLNRKTTNTELIDIKSKDEFAQMATIVNSNIELIKNNFEEDNKLIDDASIVINKVKHGWYSQHIEESTNNPTLTILKDGINDMIIATKQHIYNINLILEEYANYNYTKKLEIEGIEKGGVFELLTTDINKLRDAINTMLRENRENGLTLDNSASILLTNVEKLNSSSNEAAVKLEETAAALEVITGNINTSTEKIAQMSKISNLVTSSATTGENLANKTTQAMDEINEKVTAINDAITVIDQIAFQTNILSLNAAVEAATAGEAGKGFAVVAQEVRNLASRSAEAAKEIKDLVQDANLKANEGKQISDEMIKGYSGLNNNINETISLISDISESSKTQQSSILQINDAINSLDKQTQENASVASQTNDIASNTLKIASDIVKNTEDKEFEGKSTIKSRKITQASADKEIKIEEEKIVAKNVIEKKTLVKQSPKEEQFSSNIKDNDEWESF</sequence>
<keyword evidence="5" id="KW-0472">Membrane</keyword>
<evidence type="ECO:0000256" key="1">
    <source>
        <dbReference type="ARBA" id="ARBA00022500"/>
    </source>
</evidence>
<gene>
    <name evidence="7" type="ORF">GBG18_13730</name>
    <name evidence="8" type="ORF">GBG19_08585</name>
</gene>
<accession>A0A6L4WUR3</accession>
<dbReference type="AlphaFoldDB" id="A0A6L4WUR3"/>
<keyword evidence="9" id="KW-1185">Reference proteome</keyword>
<evidence type="ECO:0000313" key="9">
    <source>
        <dbReference type="Proteomes" id="UP000461010"/>
    </source>
</evidence>
<organism evidence="8 10">
    <name type="scientific">Poseidonibacter ostreae</name>
    <dbReference type="NCBI Taxonomy" id="2654171"/>
    <lineage>
        <taxon>Bacteria</taxon>
        <taxon>Pseudomonadati</taxon>
        <taxon>Campylobacterota</taxon>
        <taxon>Epsilonproteobacteria</taxon>
        <taxon>Campylobacterales</taxon>
        <taxon>Arcobacteraceae</taxon>
        <taxon>Poseidonibacter</taxon>
    </lineage>
</organism>
<dbReference type="SUPFAM" id="SSF58104">
    <property type="entry name" value="Methyl-accepting chemotaxis protein (MCP) signaling domain"/>
    <property type="match status" value="1"/>
</dbReference>
<proteinExistence type="inferred from homology"/>
<feature type="transmembrane region" description="Helical" evidence="5">
    <location>
        <begin position="17"/>
        <end position="38"/>
    </location>
</feature>
<dbReference type="PANTHER" id="PTHR43531">
    <property type="entry name" value="PROTEIN ICFG"/>
    <property type="match status" value="1"/>
</dbReference>
<evidence type="ECO:0000256" key="3">
    <source>
        <dbReference type="PROSITE-ProRule" id="PRU00284"/>
    </source>
</evidence>
<dbReference type="EMBL" id="WFKJ01000058">
    <property type="protein sequence ID" value="KAB7887812.1"/>
    <property type="molecule type" value="Genomic_DNA"/>
</dbReference>
<feature type="region of interest" description="Disordered" evidence="4">
    <location>
        <begin position="669"/>
        <end position="691"/>
    </location>
</feature>
<dbReference type="GO" id="GO:0016020">
    <property type="term" value="C:membrane"/>
    <property type="evidence" value="ECO:0007669"/>
    <property type="project" value="InterPro"/>
</dbReference>
<dbReference type="GO" id="GO:0007165">
    <property type="term" value="P:signal transduction"/>
    <property type="evidence" value="ECO:0007669"/>
    <property type="project" value="UniProtKB-KW"/>
</dbReference>
<evidence type="ECO:0000313" key="8">
    <source>
        <dbReference type="EMBL" id="KAB7888555.1"/>
    </source>
</evidence>
<dbReference type="Gene3D" id="1.10.287.950">
    <property type="entry name" value="Methyl-accepting chemotaxis protein"/>
    <property type="match status" value="1"/>
</dbReference>
<comment type="similarity">
    <text evidence="2">Belongs to the methyl-accepting chemotaxis (MCP) protein family.</text>
</comment>
<evidence type="ECO:0000313" key="7">
    <source>
        <dbReference type="EMBL" id="KAB7887812.1"/>
    </source>
</evidence>
<evidence type="ECO:0000259" key="6">
    <source>
        <dbReference type="PROSITE" id="PS50111"/>
    </source>
</evidence>
<dbReference type="Proteomes" id="UP000472839">
    <property type="component" value="Unassembled WGS sequence"/>
</dbReference>
<protein>
    <recommendedName>
        <fullName evidence="6">Methyl-accepting transducer domain-containing protein</fullName>
    </recommendedName>
</protein>
<feature type="domain" description="Methyl-accepting transducer" evidence="6">
    <location>
        <begin position="386"/>
        <end position="615"/>
    </location>
</feature>
<feature type="transmembrane region" description="Helical" evidence="5">
    <location>
        <begin position="196"/>
        <end position="220"/>
    </location>
</feature>
<comment type="caution">
    <text evidence="8">The sequence shown here is derived from an EMBL/GenBank/DDBJ whole genome shotgun (WGS) entry which is preliminary data.</text>
</comment>
<keyword evidence="5" id="KW-1133">Transmembrane helix</keyword>
<dbReference type="InterPro" id="IPR004089">
    <property type="entry name" value="MCPsignal_dom"/>
</dbReference>
<name>A0A6L4WUR3_9BACT</name>
<dbReference type="RefSeq" id="WP_152191963.1">
    <property type="nucleotide sequence ID" value="NZ_WFKI01000013.1"/>
</dbReference>
<dbReference type="InterPro" id="IPR051310">
    <property type="entry name" value="MCP_chemotaxis"/>
</dbReference>
<keyword evidence="1" id="KW-0145">Chemotaxis</keyword>
<dbReference type="EMBL" id="WFKK01000023">
    <property type="protein sequence ID" value="KAB7888555.1"/>
    <property type="molecule type" value="Genomic_DNA"/>
</dbReference>
<dbReference type="PANTHER" id="PTHR43531:SF11">
    <property type="entry name" value="METHYL-ACCEPTING CHEMOTAXIS PROTEIN 3"/>
    <property type="match status" value="1"/>
</dbReference>
<evidence type="ECO:0000313" key="10">
    <source>
        <dbReference type="Proteomes" id="UP000472839"/>
    </source>
</evidence>
<dbReference type="GO" id="GO:0006935">
    <property type="term" value="P:chemotaxis"/>
    <property type="evidence" value="ECO:0007669"/>
    <property type="project" value="UniProtKB-KW"/>
</dbReference>
<reference evidence="9 10" key="1">
    <citation type="submission" date="2019-10" db="EMBL/GenBank/DDBJ databases">
        <title>Poseidonibacter ostreae sp. nov., isolated from the gut of the Ostrea denselamellosa.</title>
        <authorList>
            <person name="Choi A."/>
        </authorList>
    </citation>
    <scope>NUCLEOTIDE SEQUENCE [LARGE SCALE GENOMIC DNA]</scope>
    <source>
        <strain evidence="8 10">SJOD-M-33</strain>
        <strain evidence="7 9">SJOD-M-5</strain>
    </source>
</reference>
<dbReference type="Proteomes" id="UP000461010">
    <property type="component" value="Unassembled WGS sequence"/>
</dbReference>
<evidence type="ECO:0000256" key="5">
    <source>
        <dbReference type="SAM" id="Phobius"/>
    </source>
</evidence>
<evidence type="ECO:0000256" key="4">
    <source>
        <dbReference type="SAM" id="MobiDB-lite"/>
    </source>
</evidence>